<protein>
    <submittedName>
        <fullName evidence="1">Uncharacterized protein</fullName>
    </submittedName>
</protein>
<dbReference type="AlphaFoldDB" id="A0AAV4R6Q0"/>
<organism evidence="1 2">
    <name type="scientific">Caerostris extrusa</name>
    <name type="common">Bark spider</name>
    <name type="synonym">Caerostris bankana</name>
    <dbReference type="NCBI Taxonomy" id="172846"/>
    <lineage>
        <taxon>Eukaryota</taxon>
        <taxon>Metazoa</taxon>
        <taxon>Ecdysozoa</taxon>
        <taxon>Arthropoda</taxon>
        <taxon>Chelicerata</taxon>
        <taxon>Arachnida</taxon>
        <taxon>Araneae</taxon>
        <taxon>Araneomorphae</taxon>
        <taxon>Entelegynae</taxon>
        <taxon>Araneoidea</taxon>
        <taxon>Araneidae</taxon>
        <taxon>Caerostris</taxon>
    </lineage>
</organism>
<gene>
    <name evidence="1" type="ORF">CEXT_114471</name>
</gene>
<proteinExistence type="predicted"/>
<dbReference type="Proteomes" id="UP001054945">
    <property type="component" value="Unassembled WGS sequence"/>
</dbReference>
<comment type="caution">
    <text evidence="1">The sequence shown here is derived from an EMBL/GenBank/DDBJ whole genome shotgun (WGS) entry which is preliminary data.</text>
</comment>
<accession>A0AAV4R6Q0</accession>
<evidence type="ECO:0000313" key="1">
    <source>
        <dbReference type="EMBL" id="GIY16696.1"/>
    </source>
</evidence>
<dbReference type="EMBL" id="BPLR01007401">
    <property type="protein sequence ID" value="GIY16696.1"/>
    <property type="molecule type" value="Genomic_DNA"/>
</dbReference>
<evidence type="ECO:0000313" key="2">
    <source>
        <dbReference type="Proteomes" id="UP001054945"/>
    </source>
</evidence>
<sequence>MLRAEEAAMMQREGESLTMARKCWSFKGFVSSKTSRTSPCKEELKRHLSKERPPLCSRISSLQVRGEGFAQPCWSPLCWQGNQGLMGSERGIPYRSLRHRTHNQVSISAVTIIYLRLSIANVLSTWDQIC</sequence>
<reference evidence="1 2" key="1">
    <citation type="submission" date="2021-06" db="EMBL/GenBank/DDBJ databases">
        <title>Caerostris extrusa draft genome.</title>
        <authorList>
            <person name="Kono N."/>
            <person name="Arakawa K."/>
        </authorList>
    </citation>
    <scope>NUCLEOTIDE SEQUENCE [LARGE SCALE GENOMIC DNA]</scope>
</reference>
<keyword evidence="2" id="KW-1185">Reference proteome</keyword>
<name>A0AAV4R6Q0_CAEEX</name>